<dbReference type="EMBL" id="CP018888">
    <property type="protein sequence ID" value="APT18897.1"/>
    <property type="molecule type" value="Genomic_DNA"/>
</dbReference>
<feature type="transmembrane region" description="Helical" evidence="1">
    <location>
        <begin position="132"/>
        <end position="156"/>
    </location>
</feature>
<feature type="transmembrane region" description="Helical" evidence="1">
    <location>
        <begin position="6"/>
        <end position="26"/>
    </location>
</feature>
<feature type="transmembrane region" description="Helical" evidence="1">
    <location>
        <begin position="91"/>
        <end position="111"/>
    </location>
</feature>
<keyword evidence="3" id="KW-1185">Reference proteome</keyword>
<name>A0A1L6XD46_9LACO</name>
<sequence length="158" mass="18337">MNQVTWPFGIYIIFIAIAVVFRPLIIDNTEKSYLEMGGKEDFVTLRRDELSAVSDKLPKVILFIFNWSTVVALVLLFPLIGALLANLDSAYVIYPFISGYFAFLFLFKIFYTFFKNKLAHKYNYKTILAESIWINLLSAFICYATGSIIFSLYNYIIW</sequence>
<evidence type="ECO:0000256" key="1">
    <source>
        <dbReference type="SAM" id="Phobius"/>
    </source>
</evidence>
<dbReference type="AlphaFoldDB" id="A0A1L6XD46"/>
<reference evidence="2 3" key="1">
    <citation type="submission" date="2016-12" db="EMBL/GenBank/DDBJ databases">
        <title>The whole genome sequencing and assembly of Lactobacillus amylophilus DSM 20533T strain.</title>
        <authorList>
            <person name="Lee Y.-J."/>
            <person name="Yi H."/>
            <person name="Bahn Y.-S."/>
            <person name="Kim J.F."/>
            <person name="Lee D.-W."/>
        </authorList>
    </citation>
    <scope>NUCLEOTIDE SEQUENCE [LARGE SCALE GENOMIC DNA]</scope>
    <source>
        <strain evidence="2 3">DSM 20533</strain>
    </source>
</reference>
<dbReference type="Proteomes" id="UP000185499">
    <property type="component" value="Chromosome"/>
</dbReference>
<feature type="transmembrane region" description="Helical" evidence="1">
    <location>
        <begin position="60"/>
        <end position="85"/>
    </location>
</feature>
<evidence type="ECO:0000313" key="3">
    <source>
        <dbReference type="Proteomes" id="UP000185499"/>
    </source>
</evidence>
<evidence type="ECO:0000313" key="2">
    <source>
        <dbReference type="EMBL" id="APT18897.1"/>
    </source>
</evidence>
<proteinExistence type="predicted"/>
<accession>A0A1L6XD46</accession>
<gene>
    <name evidence="2" type="ORF">LA20533_06390</name>
</gene>
<organism evidence="2 3">
    <name type="scientific">Amylolactobacillus amylophilus DSM 20533 = JCM 1125</name>
    <dbReference type="NCBI Taxonomy" id="1423721"/>
    <lineage>
        <taxon>Bacteria</taxon>
        <taxon>Bacillati</taxon>
        <taxon>Bacillota</taxon>
        <taxon>Bacilli</taxon>
        <taxon>Lactobacillales</taxon>
        <taxon>Lactobacillaceae</taxon>
        <taxon>Amylolactobacillus</taxon>
    </lineage>
</organism>
<keyword evidence="1" id="KW-0812">Transmembrane</keyword>
<keyword evidence="1" id="KW-1133">Transmembrane helix</keyword>
<dbReference type="KEGG" id="lah:LA20533_06390"/>
<dbReference type="RefSeq" id="WP_056945942.1">
    <property type="nucleotide sequence ID" value="NZ_AYYS01000009.1"/>
</dbReference>
<keyword evidence="1" id="KW-0472">Membrane</keyword>
<protein>
    <submittedName>
        <fullName evidence="2">Uncharacterized protein</fullName>
    </submittedName>
</protein>